<evidence type="ECO:0000313" key="1">
    <source>
        <dbReference type="EMBL" id="ETS80217.1"/>
    </source>
</evidence>
<name>W3X4B5_PESFW</name>
<dbReference type="RefSeq" id="XP_007834518.1">
    <property type="nucleotide sequence ID" value="XM_007836327.1"/>
</dbReference>
<gene>
    <name evidence="1" type="ORF">PFICI_07746</name>
</gene>
<dbReference type="InParanoid" id="W3X4B5"/>
<dbReference type="PANTHER" id="PTHR42037">
    <property type="match status" value="1"/>
</dbReference>
<dbReference type="Proteomes" id="UP000030651">
    <property type="component" value="Unassembled WGS sequence"/>
</dbReference>
<keyword evidence="2" id="KW-1185">Reference proteome</keyword>
<sequence>MKSPITVEEELLEIHRELSDSSSSDFEERYEQLRQAAIFVRQNRKHFELWNGQEGNLMMVAWKKVESATRVPIAVDFLDSCRKGLADTGSTFRIEFVESEKRSLFSEGITTRKIKDKAHDMARTLSRETRQVLCLNNSLLPQARGNMKRPKTVHCEIQLLEHLLDTLGEPVLKEFYDFIGCSKAPCWLCDFLVRHATGFKMSESHAGVYTNWALPTKLVKKPAIKSALRAIYLKMSEIMKTAE</sequence>
<dbReference type="KEGG" id="pfy:PFICI_07746"/>
<dbReference type="EMBL" id="KI912113">
    <property type="protein sequence ID" value="ETS80217.1"/>
    <property type="molecule type" value="Genomic_DNA"/>
</dbReference>
<evidence type="ECO:0000313" key="2">
    <source>
        <dbReference type="Proteomes" id="UP000030651"/>
    </source>
</evidence>
<dbReference type="PANTHER" id="PTHR42037:SF1">
    <property type="match status" value="1"/>
</dbReference>
<dbReference type="GeneID" id="19272759"/>
<dbReference type="AlphaFoldDB" id="W3X4B5"/>
<reference evidence="2" key="1">
    <citation type="journal article" date="2015" name="BMC Genomics">
        <title>Genomic and transcriptomic analysis of the endophytic fungus Pestalotiopsis fici reveals its lifestyle and high potential for synthesis of natural products.</title>
        <authorList>
            <person name="Wang X."/>
            <person name="Zhang X."/>
            <person name="Liu L."/>
            <person name="Xiang M."/>
            <person name="Wang W."/>
            <person name="Sun X."/>
            <person name="Che Y."/>
            <person name="Guo L."/>
            <person name="Liu G."/>
            <person name="Guo L."/>
            <person name="Wang C."/>
            <person name="Yin W.B."/>
            <person name="Stadler M."/>
            <person name="Zhang X."/>
            <person name="Liu X."/>
        </authorList>
    </citation>
    <scope>NUCLEOTIDE SEQUENCE [LARGE SCALE GENOMIC DNA]</scope>
    <source>
        <strain evidence="2">W106-1 / CGMCC3.15140</strain>
    </source>
</reference>
<dbReference type="InterPro" id="IPR027796">
    <property type="entry name" value="OTT_1508_deam-like"/>
</dbReference>
<accession>W3X4B5</accession>
<proteinExistence type="predicted"/>
<dbReference type="HOGENOM" id="CLU_1142908_0_0_1"/>
<dbReference type="STRING" id="1229662.W3X4B5"/>
<protein>
    <submittedName>
        <fullName evidence="1">Uncharacterized protein</fullName>
    </submittedName>
</protein>
<dbReference type="Pfam" id="PF14441">
    <property type="entry name" value="OTT_1508_deam"/>
    <property type="match status" value="1"/>
</dbReference>
<organism evidence="1 2">
    <name type="scientific">Pestalotiopsis fici (strain W106-1 / CGMCC3.15140)</name>
    <dbReference type="NCBI Taxonomy" id="1229662"/>
    <lineage>
        <taxon>Eukaryota</taxon>
        <taxon>Fungi</taxon>
        <taxon>Dikarya</taxon>
        <taxon>Ascomycota</taxon>
        <taxon>Pezizomycotina</taxon>
        <taxon>Sordariomycetes</taxon>
        <taxon>Xylariomycetidae</taxon>
        <taxon>Amphisphaeriales</taxon>
        <taxon>Sporocadaceae</taxon>
        <taxon>Pestalotiopsis</taxon>
    </lineage>
</organism>
<dbReference type="OrthoDB" id="4851849at2759"/>